<accession>A0A0W7YUC5</accession>
<keyword evidence="1" id="KW-0732">Signal</keyword>
<organism evidence="3 4">
    <name type="scientific">Comamonas kerstersii</name>
    <dbReference type="NCBI Taxonomy" id="225992"/>
    <lineage>
        <taxon>Bacteria</taxon>
        <taxon>Pseudomonadati</taxon>
        <taxon>Pseudomonadota</taxon>
        <taxon>Betaproteobacteria</taxon>
        <taxon>Burkholderiales</taxon>
        <taxon>Comamonadaceae</taxon>
        <taxon>Comamonas</taxon>
    </lineage>
</organism>
<feature type="chain" id="PRO_5036299340" evidence="1">
    <location>
        <begin position="18"/>
        <end position="100"/>
    </location>
</feature>
<feature type="signal peptide" evidence="1">
    <location>
        <begin position="1"/>
        <end position="17"/>
    </location>
</feature>
<dbReference type="Proteomes" id="UP000242792">
    <property type="component" value="Chromosome"/>
</dbReference>
<dbReference type="GeneID" id="83040512"/>
<reference evidence="3 4" key="1">
    <citation type="submission" date="2015-12" db="EMBL/GenBank/DDBJ databases">
        <title>Complete genome sequence of a multi-drug resistant strain Acidovorax sp. 12322-1.</title>
        <authorList>
            <person name="Ming D."/>
            <person name="Wang M."/>
            <person name="Hu S."/>
            <person name="Zhou Y."/>
            <person name="Jiang T."/>
        </authorList>
    </citation>
    <scope>NUCLEOTIDE SEQUENCE [LARGE SCALE GENOMIC DNA]</scope>
    <source>
        <strain evidence="3 4">12322-1</strain>
    </source>
</reference>
<dbReference type="KEGG" id="cke:B5M06_14430"/>
<proteinExistence type="predicted"/>
<dbReference type="AlphaFoldDB" id="A0A0W7YUC5"/>
<dbReference type="EMBL" id="CP020121">
    <property type="protein sequence ID" value="AQZ99271.1"/>
    <property type="molecule type" value="Genomic_DNA"/>
</dbReference>
<accession>A0A1V0BHA8</accession>
<dbReference type="RefSeq" id="WP_054067043.1">
    <property type="nucleotide sequence ID" value="NZ_CATYED010000011.1"/>
</dbReference>
<evidence type="ECO:0000313" key="5">
    <source>
        <dbReference type="Proteomes" id="UP000242792"/>
    </source>
</evidence>
<sequence>MKRIVIVRLMFSSMAFAQSDVVRGAGRLAGQFGVGITDTIRDNQPHWETIPAKSKAECLKESNGVLNNQFVRCRNGRQEYVQYNSKNERMVLRERPIPMN</sequence>
<evidence type="ECO:0000313" key="4">
    <source>
        <dbReference type="Proteomes" id="UP000053300"/>
    </source>
</evidence>
<dbReference type="Proteomes" id="UP000053300">
    <property type="component" value="Unassembled WGS sequence"/>
</dbReference>
<gene>
    <name evidence="3" type="ORF">AS359_07485</name>
    <name evidence="2" type="ORF">B5M06_14430</name>
</gene>
<dbReference type="EMBL" id="LPXH01000038">
    <property type="protein sequence ID" value="KUF38732.1"/>
    <property type="molecule type" value="Genomic_DNA"/>
</dbReference>
<protein>
    <submittedName>
        <fullName evidence="3">Uncharacterized protein</fullName>
    </submittedName>
</protein>
<name>A0A0W7YUC5_9BURK</name>
<keyword evidence="4" id="KW-1185">Reference proteome</keyword>
<evidence type="ECO:0000313" key="2">
    <source>
        <dbReference type="EMBL" id="AQZ99271.1"/>
    </source>
</evidence>
<evidence type="ECO:0000256" key="1">
    <source>
        <dbReference type="SAM" id="SignalP"/>
    </source>
</evidence>
<evidence type="ECO:0000313" key="3">
    <source>
        <dbReference type="EMBL" id="KUF38732.1"/>
    </source>
</evidence>
<reference evidence="2 5" key="2">
    <citation type="submission" date="2017-03" db="EMBL/GenBank/DDBJ databases">
        <title>Rapid Whole Genome Sequencing of Comamonas kerstersii Causing Continuous ambulatory Peritoneal Dialysis-Associated Peritonitis.</title>
        <authorList>
            <person name="Zheng B."/>
        </authorList>
    </citation>
    <scope>NUCLEOTIDE SEQUENCE [LARGE SCALE GENOMIC DNA]</scope>
    <source>
        <strain evidence="2 5">8943</strain>
    </source>
</reference>